<feature type="transmembrane region" description="Helical" evidence="7">
    <location>
        <begin position="238"/>
        <end position="258"/>
    </location>
</feature>
<comment type="caution">
    <text evidence="11">The sequence shown here is derived from an EMBL/GenBank/DDBJ whole genome shotgun (WGS) entry which is preliminary data.</text>
</comment>
<dbReference type="PANTHER" id="PTHR33932:SF4">
    <property type="entry name" value="NA(+)_H(+) ANTIPORTER SUBUNIT B"/>
    <property type="match status" value="1"/>
</dbReference>
<feature type="transmembrane region" description="Helical" evidence="7">
    <location>
        <begin position="30"/>
        <end position="47"/>
    </location>
</feature>
<gene>
    <name evidence="11" type="ORF">E2L05_12490</name>
</gene>
<dbReference type="InterPro" id="IPR025383">
    <property type="entry name" value="MrpA_C/MbhD"/>
</dbReference>
<keyword evidence="5 7" id="KW-1133">Transmembrane helix</keyword>
<organism evidence="11 12">
    <name type="scientific">Meridianimarinicoccus aquatilis</name>
    <dbReference type="NCBI Taxonomy" id="2552766"/>
    <lineage>
        <taxon>Bacteria</taxon>
        <taxon>Pseudomonadati</taxon>
        <taxon>Pseudomonadota</taxon>
        <taxon>Alphaproteobacteria</taxon>
        <taxon>Rhodobacterales</taxon>
        <taxon>Paracoccaceae</taxon>
        <taxon>Meridianimarinicoccus</taxon>
    </lineage>
</organism>
<evidence type="ECO:0000256" key="4">
    <source>
        <dbReference type="ARBA" id="ARBA00022692"/>
    </source>
</evidence>
<evidence type="ECO:0000256" key="3">
    <source>
        <dbReference type="ARBA" id="ARBA00022475"/>
    </source>
</evidence>
<feature type="transmembrane region" description="Helical" evidence="7">
    <location>
        <begin position="207"/>
        <end position="226"/>
    </location>
</feature>
<accession>A0A4R6AXU5</accession>
<evidence type="ECO:0000313" key="11">
    <source>
        <dbReference type="EMBL" id="TDL86913.1"/>
    </source>
</evidence>
<keyword evidence="4 7" id="KW-0812">Transmembrane</keyword>
<dbReference type="InterPro" id="IPR046806">
    <property type="entry name" value="MrpA_C/MbhE"/>
</dbReference>
<dbReference type="GO" id="GO:0005886">
    <property type="term" value="C:plasma membrane"/>
    <property type="evidence" value="ECO:0007669"/>
    <property type="project" value="UniProtKB-SubCell"/>
</dbReference>
<dbReference type="Pfam" id="PF13244">
    <property type="entry name" value="MbhD"/>
    <property type="match status" value="1"/>
</dbReference>
<dbReference type="InterPro" id="IPR050622">
    <property type="entry name" value="CPA3_antiporter_subunitB"/>
</dbReference>
<evidence type="ECO:0000259" key="9">
    <source>
        <dbReference type="Pfam" id="PF13244"/>
    </source>
</evidence>
<keyword evidence="12" id="KW-1185">Reference proteome</keyword>
<dbReference type="InterPro" id="IPR007182">
    <property type="entry name" value="MnhB"/>
</dbReference>
<dbReference type="OrthoDB" id="4962908at2"/>
<evidence type="ECO:0000259" key="10">
    <source>
        <dbReference type="Pfam" id="PF20501"/>
    </source>
</evidence>
<dbReference type="Proteomes" id="UP000294562">
    <property type="component" value="Unassembled WGS sequence"/>
</dbReference>
<keyword evidence="6 7" id="KW-0472">Membrane</keyword>
<dbReference type="AlphaFoldDB" id="A0A4R6AXU5"/>
<sequence>MTQLFDALLAVGIVGVAVAALFANDRFAAVGAFMVMGFLVALSWVRLGAPDVALAEAAIGAGLTGALLLRSARRLRVEPKMCQSRWSVAASGLISIGFAGLLYAAITSVPTVPAYPPLVAERLGESGVSNPVTAVLLNFRAWDTLLEIAVLFVALVLVIVVPVSRVRPAPLGEMVVPFAKVVVPLSVLISGHLLWQGADAPGGAFQAGAVLAGGGLALVLAGAMRLKKPLQGGILRATALSGLAVFGAAAVATAALTGHLLGYPDGQAKIWILGIEAVLTLAIAATLVLLFHGSVRRVPK</sequence>
<dbReference type="Pfam" id="PF04039">
    <property type="entry name" value="MnhB"/>
    <property type="match status" value="1"/>
</dbReference>
<name>A0A4R6AXU5_9RHOB</name>
<evidence type="ECO:0000256" key="2">
    <source>
        <dbReference type="ARBA" id="ARBA00009425"/>
    </source>
</evidence>
<protein>
    <submittedName>
        <fullName evidence="11">DUF4040 domain-containing protein</fullName>
    </submittedName>
</protein>
<feature type="domain" description="Na+/H+ antiporter MnhB subunit-related protein" evidence="8">
    <location>
        <begin position="178"/>
        <end position="288"/>
    </location>
</feature>
<dbReference type="EMBL" id="SMZO01000027">
    <property type="protein sequence ID" value="TDL86913.1"/>
    <property type="molecule type" value="Genomic_DNA"/>
</dbReference>
<feature type="transmembrane region" description="Helical" evidence="7">
    <location>
        <begin position="175"/>
        <end position="195"/>
    </location>
</feature>
<evidence type="ECO:0000256" key="7">
    <source>
        <dbReference type="SAM" id="Phobius"/>
    </source>
</evidence>
<feature type="transmembrane region" description="Helical" evidence="7">
    <location>
        <begin position="53"/>
        <end position="72"/>
    </location>
</feature>
<evidence type="ECO:0000256" key="1">
    <source>
        <dbReference type="ARBA" id="ARBA00004651"/>
    </source>
</evidence>
<evidence type="ECO:0000313" key="12">
    <source>
        <dbReference type="Proteomes" id="UP000294562"/>
    </source>
</evidence>
<keyword evidence="3" id="KW-1003">Cell membrane</keyword>
<dbReference type="PANTHER" id="PTHR33932">
    <property type="entry name" value="NA(+)/H(+) ANTIPORTER SUBUNIT B"/>
    <property type="match status" value="1"/>
</dbReference>
<feature type="domain" description="MrpA C-terminal/MbhE" evidence="10">
    <location>
        <begin position="95"/>
        <end position="170"/>
    </location>
</feature>
<evidence type="ECO:0000259" key="8">
    <source>
        <dbReference type="Pfam" id="PF04039"/>
    </source>
</evidence>
<evidence type="ECO:0000256" key="6">
    <source>
        <dbReference type="ARBA" id="ARBA00023136"/>
    </source>
</evidence>
<dbReference type="RefSeq" id="WP_133343245.1">
    <property type="nucleotide sequence ID" value="NZ_SMZO01000027.1"/>
</dbReference>
<comment type="subcellular location">
    <subcellularLocation>
        <location evidence="1">Cell membrane</location>
        <topology evidence="1">Multi-pass membrane protein</topology>
    </subcellularLocation>
</comment>
<dbReference type="Pfam" id="PF20501">
    <property type="entry name" value="MbhE"/>
    <property type="match status" value="1"/>
</dbReference>
<feature type="domain" description="MrpA C-terminal/MbhD" evidence="9">
    <location>
        <begin position="12"/>
        <end position="76"/>
    </location>
</feature>
<evidence type="ECO:0000256" key="5">
    <source>
        <dbReference type="ARBA" id="ARBA00022989"/>
    </source>
</evidence>
<reference evidence="11 12" key="1">
    <citation type="submission" date="2019-03" db="EMBL/GenBank/DDBJ databases">
        <title>Rhodobacteraceae bacterium SM1902, a new member of the family Rhodobacteraceae isolated from Yantai.</title>
        <authorList>
            <person name="Sun Y."/>
        </authorList>
    </citation>
    <scope>NUCLEOTIDE SEQUENCE [LARGE SCALE GENOMIC DNA]</scope>
    <source>
        <strain evidence="11 12">SM1902</strain>
    </source>
</reference>
<feature type="transmembrane region" description="Helical" evidence="7">
    <location>
        <begin position="84"/>
        <end position="106"/>
    </location>
</feature>
<proteinExistence type="inferred from homology"/>
<feature type="transmembrane region" description="Helical" evidence="7">
    <location>
        <begin position="6"/>
        <end position="23"/>
    </location>
</feature>
<feature type="transmembrane region" description="Helical" evidence="7">
    <location>
        <begin position="145"/>
        <end position="163"/>
    </location>
</feature>
<feature type="transmembrane region" description="Helical" evidence="7">
    <location>
        <begin position="270"/>
        <end position="291"/>
    </location>
</feature>
<comment type="similarity">
    <text evidence="2">Belongs to the CPA3 antiporters (TC 2.A.63) subunit B family.</text>
</comment>